<feature type="domain" description="Zinc finger CGNR" evidence="1">
    <location>
        <begin position="146"/>
        <end position="188"/>
    </location>
</feature>
<comment type="caution">
    <text evidence="2">The sequence shown here is derived from an EMBL/GenBank/DDBJ whole genome shotgun (WGS) entry which is preliminary data.</text>
</comment>
<dbReference type="Gene3D" id="1.10.3300.10">
    <property type="entry name" value="Jann2411-like domain"/>
    <property type="match status" value="1"/>
</dbReference>
<dbReference type="RefSeq" id="WP_345454329.1">
    <property type="nucleotide sequence ID" value="NZ_BAABKG010000001.1"/>
</dbReference>
<accession>A0ABP9P869</accession>
<organism evidence="2 3">
    <name type="scientific">Nocardioides marinquilinus</name>
    <dbReference type="NCBI Taxonomy" id="1210400"/>
    <lineage>
        <taxon>Bacteria</taxon>
        <taxon>Bacillati</taxon>
        <taxon>Actinomycetota</taxon>
        <taxon>Actinomycetes</taxon>
        <taxon>Propionibacteriales</taxon>
        <taxon>Nocardioidaceae</taxon>
        <taxon>Nocardioides</taxon>
    </lineage>
</organism>
<evidence type="ECO:0000259" key="1">
    <source>
        <dbReference type="Pfam" id="PF11706"/>
    </source>
</evidence>
<dbReference type="PANTHER" id="PTHR35525">
    <property type="entry name" value="BLL6575 PROTEIN"/>
    <property type="match status" value="1"/>
</dbReference>
<dbReference type="Proteomes" id="UP001500221">
    <property type="component" value="Unassembled WGS sequence"/>
</dbReference>
<dbReference type="EMBL" id="BAABKG010000001">
    <property type="protein sequence ID" value="GAA5142364.1"/>
    <property type="molecule type" value="Genomic_DNA"/>
</dbReference>
<dbReference type="InterPro" id="IPR023286">
    <property type="entry name" value="ABATE_dom_sf"/>
</dbReference>
<proteinExistence type="predicted"/>
<dbReference type="InterPro" id="IPR021005">
    <property type="entry name" value="Znf_CGNR"/>
</dbReference>
<evidence type="ECO:0000313" key="3">
    <source>
        <dbReference type="Proteomes" id="UP001500221"/>
    </source>
</evidence>
<protein>
    <recommendedName>
        <fullName evidence="1">Zinc finger CGNR domain-containing protein</fullName>
    </recommendedName>
</protein>
<reference evidence="3" key="1">
    <citation type="journal article" date="2019" name="Int. J. Syst. Evol. Microbiol.">
        <title>The Global Catalogue of Microorganisms (GCM) 10K type strain sequencing project: providing services to taxonomists for standard genome sequencing and annotation.</title>
        <authorList>
            <consortium name="The Broad Institute Genomics Platform"/>
            <consortium name="The Broad Institute Genome Sequencing Center for Infectious Disease"/>
            <person name="Wu L."/>
            <person name="Ma J."/>
        </authorList>
    </citation>
    <scope>NUCLEOTIDE SEQUENCE [LARGE SCALE GENOMIC DNA]</scope>
    <source>
        <strain evidence="3">JCM 18459</strain>
    </source>
</reference>
<sequence length="191" mass="20244">MHFDSHLDGVVLAAAALVDVVTPGERRGRPYRPPEGDELTAAIGAALRAGSRRARDPAPAECAALLEVGRAARAVFEAADVGDLHAAAGAANRLLAAYRPTPELSRHDEEPWHLHFHGPADRDPSGWGGGMGVALAMVVGSENAERLGVCAAPACDRVFVDVSRNGTRRFCSEACQNRVKAAAHRARQRDD</sequence>
<dbReference type="SUPFAM" id="SSF160904">
    <property type="entry name" value="Jann2411-like"/>
    <property type="match status" value="1"/>
</dbReference>
<evidence type="ECO:0000313" key="2">
    <source>
        <dbReference type="EMBL" id="GAA5142364.1"/>
    </source>
</evidence>
<dbReference type="Pfam" id="PF11706">
    <property type="entry name" value="zf-CGNR"/>
    <property type="match status" value="1"/>
</dbReference>
<keyword evidence="3" id="KW-1185">Reference proteome</keyword>
<gene>
    <name evidence="2" type="ORF">GCM10023340_05710</name>
</gene>
<dbReference type="InterPro" id="IPR010852">
    <property type="entry name" value="ABATE"/>
</dbReference>
<name>A0ABP9P869_9ACTN</name>
<dbReference type="PANTHER" id="PTHR35525:SF3">
    <property type="entry name" value="BLL6575 PROTEIN"/>
    <property type="match status" value="1"/>
</dbReference>